<comment type="caution">
    <text evidence="3">The sequence shown here is derived from an EMBL/GenBank/DDBJ whole genome shotgun (WGS) entry which is preliminary data.</text>
</comment>
<evidence type="ECO:0000313" key="3">
    <source>
        <dbReference type="EMBL" id="OBY11951.1"/>
    </source>
</evidence>
<keyword evidence="2" id="KW-1133">Transmembrane helix</keyword>
<evidence type="ECO:0000256" key="2">
    <source>
        <dbReference type="SAM" id="Phobius"/>
    </source>
</evidence>
<proteinExistence type="predicted"/>
<name>A0A1B8RSZ1_9CLOT</name>
<keyword evidence="4" id="KW-1185">Reference proteome</keyword>
<dbReference type="EMBL" id="MAPZ01000010">
    <property type="protein sequence ID" value="OBY11951.1"/>
    <property type="molecule type" value="Genomic_DNA"/>
</dbReference>
<reference evidence="3 4" key="1">
    <citation type="submission" date="2016-06" db="EMBL/GenBank/DDBJ databases">
        <authorList>
            <person name="Kjaerup R.B."/>
            <person name="Dalgaard T.S."/>
            <person name="Juul-Madsen H.R."/>
        </authorList>
    </citation>
    <scope>NUCLEOTIDE SEQUENCE [LARGE SCALE GENOMIC DNA]</scope>
    <source>
        <strain evidence="3 4">373-A1</strain>
    </source>
</reference>
<feature type="compositionally biased region" description="Low complexity" evidence="1">
    <location>
        <begin position="166"/>
        <end position="176"/>
    </location>
</feature>
<organism evidence="3 4">
    <name type="scientific">Clostridium paraputrificum</name>
    <dbReference type="NCBI Taxonomy" id="29363"/>
    <lineage>
        <taxon>Bacteria</taxon>
        <taxon>Bacillati</taxon>
        <taxon>Bacillota</taxon>
        <taxon>Clostridia</taxon>
        <taxon>Eubacteriales</taxon>
        <taxon>Clostridiaceae</taxon>
        <taxon>Clostridium</taxon>
    </lineage>
</organism>
<dbReference type="AlphaFoldDB" id="A0A1B8RSZ1"/>
<keyword evidence="2" id="KW-0812">Transmembrane</keyword>
<dbReference type="eggNOG" id="COG2247">
    <property type="taxonomic scope" value="Bacteria"/>
</dbReference>
<protein>
    <submittedName>
        <fullName evidence="3">Uncharacterized protein</fullName>
    </submittedName>
</protein>
<dbReference type="Proteomes" id="UP000092714">
    <property type="component" value="Unassembled WGS sequence"/>
</dbReference>
<dbReference type="OrthoDB" id="1938948at2"/>
<evidence type="ECO:0000313" key="4">
    <source>
        <dbReference type="Proteomes" id="UP000092714"/>
    </source>
</evidence>
<feature type="transmembrane region" description="Helical" evidence="2">
    <location>
        <begin position="252"/>
        <end position="273"/>
    </location>
</feature>
<accession>A0A1B8RSZ1</accession>
<feature type="region of interest" description="Disordered" evidence="1">
    <location>
        <begin position="164"/>
        <end position="247"/>
    </location>
</feature>
<dbReference type="RefSeq" id="WP_065254356.1">
    <property type="nucleotide sequence ID" value="NZ_CABHIH010000001.1"/>
</dbReference>
<sequence>MKNIKKIVGLFMLSAMMIVMPYKITSASVETNIKRVEEKANTVEISVDKINYEVKSFSLSLKIDGDVTLDSLTWSDTLSDKSVVKNYKYDSVENVVDIYVTSSKNLVEYGNLKVASIKVKGEMNANYNINGKGKFKFIYSDKNKDGEMDSLPSNNNEEFKFIKASNGQDNDNNLGQDGEKPENDSNSGQDGEKPGTDNNLGQDEENPDNDNSQDKDENSNDSNEEPNESLENNDSNNKEDASSNEVETSDNLLKNIFIVLIVLSGGVILIYNFKKRKA</sequence>
<keyword evidence="2" id="KW-0472">Membrane</keyword>
<evidence type="ECO:0000256" key="1">
    <source>
        <dbReference type="SAM" id="MobiDB-lite"/>
    </source>
</evidence>
<gene>
    <name evidence="3" type="ORF">CP373A1_03245</name>
</gene>